<dbReference type="Proteomes" id="UP001528823">
    <property type="component" value="Unassembled WGS sequence"/>
</dbReference>
<keyword evidence="2" id="KW-1185">Reference proteome</keyword>
<protein>
    <submittedName>
        <fullName evidence="1">Uncharacterized protein</fullName>
    </submittedName>
</protein>
<accession>A0ABT5UF67</accession>
<name>A0ABT5UF67_9GAMM</name>
<organism evidence="1 2">
    <name type="scientific">Spartinivicinus poritis</name>
    <dbReference type="NCBI Taxonomy" id="2994640"/>
    <lineage>
        <taxon>Bacteria</taxon>
        <taxon>Pseudomonadati</taxon>
        <taxon>Pseudomonadota</taxon>
        <taxon>Gammaproteobacteria</taxon>
        <taxon>Oceanospirillales</taxon>
        <taxon>Zooshikellaceae</taxon>
        <taxon>Spartinivicinus</taxon>
    </lineage>
</organism>
<dbReference type="RefSeq" id="WP_274690444.1">
    <property type="nucleotide sequence ID" value="NZ_JAPMOU010000029.1"/>
</dbReference>
<reference evidence="1 2" key="1">
    <citation type="submission" date="2022-11" db="EMBL/GenBank/DDBJ databases">
        <title>Spartinivicinus poritis sp. nov., isolated from scleractinian coral Porites lutea.</title>
        <authorList>
            <person name="Zhang G."/>
            <person name="Cai L."/>
            <person name="Wei Q."/>
        </authorList>
    </citation>
    <scope>NUCLEOTIDE SEQUENCE [LARGE SCALE GENOMIC DNA]</scope>
    <source>
        <strain evidence="1 2">A2-2</strain>
    </source>
</reference>
<comment type="caution">
    <text evidence="1">The sequence shown here is derived from an EMBL/GenBank/DDBJ whole genome shotgun (WGS) entry which is preliminary data.</text>
</comment>
<dbReference type="EMBL" id="JAPMOU010000029">
    <property type="protein sequence ID" value="MDE1464113.1"/>
    <property type="molecule type" value="Genomic_DNA"/>
</dbReference>
<gene>
    <name evidence="1" type="ORF">ORQ98_19335</name>
</gene>
<sequence>MNSKHDCRVLAQQCLQHYINNSSCENVDEVIKAIQEHLVIIFMTLFCAAKGNAKIYP</sequence>
<proteinExistence type="predicted"/>
<evidence type="ECO:0000313" key="2">
    <source>
        <dbReference type="Proteomes" id="UP001528823"/>
    </source>
</evidence>
<evidence type="ECO:0000313" key="1">
    <source>
        <dbReference type="EMBL" id="MDE1464113.1"/>
    </source>
</evidence>